<evidence type="ECO:0000313" key="3">
    <source>
        <dbReference type="Proteomes" id="UP000678499"/>
    </source>
</evidence>
<gene>
    <name evidence="2" type="ORF">NMOB1V02_LOCUS3155</name>
</gene>
<proteinExistence type="predicted"/>
<evidence type="ECO:0000313" key="2">
    <source>
        <dbReference type="EMBL" id="CAD7275357.1"/>
    </source>
</evidence>
<keyword evidence="3" id="KW-1185">Reference proteome</keyword>
<evidence type="ECO:0000256" key="1">
    <source>
        <dbReference type="SAM" id="MobiDB-lite"/>
    </source>
</evidence>
<dbReference type="EMBL" id="CAJPEX010000402">
    <property type="protein sequence ID" value="CAG0915509.1"/>
    <property type="molecule type" value="Genomic_DNA"/>
</dbReference>
<accession>A0A7R9BK80</accession>
<feature type="compositionally biased region" description="Low complexity" evidence="1">
    <location>
        <begin position="54"/>
        <end position="78"/>
    </location>
</feature>
<sequence>MSLWLVSDSAGRRRKKPTAKPDALGDYSLATLPSYVPVYTNVYPYNRSMSGIESSSATKPTTTATTTTLETSRTRTSALSRSRDIYSKDYQYKTPSAGDREEKIFALRTLWHQIEDHVKSIEDMVLGCPCFCAITRNRAAVSFVVRKLGSTESYLQDLCCVDQSSRNARTQVVLVDRRNDDVPTVASRWKSANAGNSWPTCQVFASAVFLSFLAPACRVKITGPFGVAFVAINGWIR</sequence>
<feature type="region of interest" description="Disordered" evidence="1">
    <location>
        <begin position="50"/>
        <end position="78"/>
    </location>
</feature>
<dbReference type="AlphaFoldDB" id="A0A7R9BK80"/>
<reference evidence="2" key="1">
    <citation type="submission" date="2020-11" db="EMBL/GenBank/DDBJ databases">
        <authorList>
            <person name="Tran Van P."/>
        </authorList>
    </citation>
    <scope>NUCLEOTIDE SEQUENCE</scope>
</reference>
<dbReference type="Proteomes" id="UP000678499">
    <property type="component" value="Unassembled WGS sequence"/>
</dbReference>
<feature type="region of interest" description="Disordered" evidence="1">
    <location>
        <begin position="1"/>
        <end position="22"/>
    </location>
</feature>
<dbReference type="EMBL" id="OA882439">
    <property type="protein sequence ID" value="CAD7275357.1"/>
    <property type="molecule type" value="Genomic_DNA"/>
</dbReference>
<organism evidence="2">
    <name type="scientific">Notodromas monacha</name>
    <dbReference type="NCBI Taxonomy" id="399045"/>
    <lineage>
        <taxon>Eukaryota</taxon>
        <taxon>Metazoa</taxon>
        <taxon>Ecdysozoa</taxon>
        <taxon>Arthropoda</taxon>
        <taxon>Crustacea</taxon>
        <taxon>Oligostraca</taxon>
        <taxon>Ostracoda</taxon>
        <taxon>Podocopa</taxon>
        <taxon>Podocopida</taxon>
        <taxon>Cypridocopina</taxon>
        <taxon>Cypridoidea</taxon>
        <taxon>Cyprididae</taxon>
        <taxon>Notodromas</taxon>
    </lineage>
</organism>
<protein>
    <submittedName>
        <fullName evidence="2">Uncharacterized protein</fullName>
    </submittedName>
</protein>
<name>A0A7R9BK80_9CRUS</name>